<accession>A0A9X4AE15</accession>
<evidence type="ECO:0000259" key="10">
    <source>
        <dbReference type="PROSITE" id="PS50109"/>
    </source>
</evidence>
<dbReference type="GO" id="GO:0046983">
    <property type="term" value="F:protein dimerization activity"/>
    <property type="evidence" value="ECO:0007669"/>
    <property type="project" value="InterPro"/>
</dbReference>
<keyword evidence="6" id="KW-0067">ATP-binding</keyword>
<keyword evidence="8" id="KW-0175">Coiled coil</keyword>
<dbReference type="InterPro" id="IPR005467">
    <property type="entry name" value="His_kinase_dom"/>
</dbReference>
<evidence type="ECO:0000256" key="1">
    <source>
        <dbReference type="ARBA" id="ARBA00000085"/>
    </source>
</evidence>
<keyword evidence="12" id="KW-1185">Reference proteome</keyword>
<feature type="transmembrane region" description="Helical" evidence="9">
    <location>
        <begin position="102"/>
        <end position="124"/>
    </location>
</feature>
<evidence type="ECO:0000256" key="8">
    <source>
        <dbReference type="SAM" id="Coils"/>
    </source>
</evidence>
<evidence type="ECO:0000256" key="2">
    <source>
        <dbReference type="ARBA" id="ARBA00012438"/>
    </source>
</evidence>
<dbReference type="AlphaFoldDB" id="A0A9X4AE15"/>
<dbReference type="Pfam" id="PF07730">
    <property type="entry name" value="HisKA_3"/>
    <property type="match status" value="1"/>
</dbReference>
<protein>
    <recommendedName>
        <fullName evidence="2">histidine kinase</fullName>
        <ecNumber evidence="2">2.7.13.3</ecNumber>
    </recommendedName>
</protein>
<gene>
    <name evidence="11" type="ORF">NC799_03420</name>
</gene>
<feature type="transmembrane region" description="Helical" evidence="9">
    <location>
        <begin position="12"/>
        <end position="31"/>
    </location>
</feature>
<feature type="coiled-coil region" evidence="8">
    <location>
        <begin position="157"/>
        <end position="184"/>
    </location>
</feature>
<evidence type="ECO:0000256" key="7">
    <source>
        <dbReference type="ARBA" id="ARBA00023012"/>
    </source>
</evidence>
<evidence type="ECO:0000256" key="3">
    <source>
        <dbReference type="ARBA" id="ARBA00022679"/>
    </source>
</evidence>
<sequence length="370" mass="42336">MQNWFHIFPKNTGLSFYIWLIFCILPFYFIFRSSSKTEIIIGILMTILFFTSYRLSFLSKGWPVYLWVSIDIGISLAMTWLFGYIYFSLFLAFFIGNIHNKAGFITLYIIHLITTITAIIIGFFMHLDIYFSQIPFIVICLIGVILLPFTMFNRIKQDQLEHQLQDANEQISELMVLAERQRIARDLHDTLGQKLSLIGLKSDLATKLMVAKPTAAKSELADIQATARMALKEVREMVSDMRGTRIKEEIIHVKEILKAAQINLHLSGTVELNQTPLFVEHVLSMCLKEAVTNIVKHSEANDCYVHIEQNPKEVIIEVRDNGVGVERKKKSDGHGLEGMQERIDFVNGNLKFDSSDEGTILTIQVPNVIK</sequence>
<dbReference type="Proteomes" id="UP001145069">
    <property type="component" value="Unassembled WGS sequence"/>
</dbReference>
<organism evidence="11 12">
    <name type="scientific">Aquibacillus salsiterrae</name>
    <dbReference type="NCBI Taxonomy" id="2950439"/>
    <lineage>
        <taxon>Bacteria</taxon>
        <taxon>Bacillati</taxon>
        <taxon>Bacillota</taxon>
        <taxon>Bacilli</taxon>
        <taxon>Bacillales</taxon>
        <taxon>Bacillaceae</taxon>
        <taxon>Aquibacillus</taxon>
    </lineage>
</organism>
<keyword evidence="7" id="KW-0902">Two-component regulatory system</keyword>
<dbReference type="InterPro" id="IPR036890">
    <property type="entry name" value="HATPase_C_sf"/>
</dbReference>
<proteinExistence type="predicted"/>
<dbReference type="InterPro" id="IPR003594">
    <property type="entry name" value="HATPase_dom"/>
</dbReference>
<feature type="transmembrane region" description="Helical" evidence="9">
    <location>
        <begin position="130"/>
        <end position="152"/>
    </location>
</feature>
<dbReference type="GO" id="GO:0016020">
    <property type="term" value="C:membrane"/>
    <property type="evidence" value="ECO:0007669"/>
    <property type="project" value="InterPro"/>
</dbReference>
<feature type="transmembrane region" description="Helical" evidence="9">
    <location>
        <begin position="64"/>
        <end position="95"/>
    </location>
</feature>
<comment type="catalytic activity">
    <reaction evidence="1">
        <text>ATP + protein L-histidine = ADP + protein N-phospho-L-histidine.</text>
        <dbReference type="EC" id="2.7.13.3"/>
    </reaction>
</comment>
<dbReference type="GO" id="GO:0005524">
    <property type="term" value="F:ATP binding"/>
    <property type="evidence" value="ECO:0007669"/>
    <property type="project" value="UniProtKB-KW"/>
</dbReference>
<dbReference type="Gene3D" id="3.30.565.10">
    <property type="entry name" value="Histidine kinase-like ATPase, C-terminal domain"/>
    <property type="match status" value="1"/>
</dbReference>
<evidence type="ECO:0000256" key="9">
    <source>
        <dbReference type="SAM" id="Phobius"/>
    </source>
</evidence>
<keyword evidence="9" id="KW-0812">Transmembrane</keyword>
<dbReference type="PANTHER" id="PTHR24421:SF63">
    <property type="entry name" value="SENSOR HISTIDINE KINASE DESK"/>
    <property type="match status" value="1"/>
</dbReference>
<keyword evidence="9" id="KW-0472">Membrane</keyword>
<comment type="caution">
    <text evidence="11">The sequence shown here is derived from an EMBL/GenBank/DDBJ whole genome shotgun (WGS) entry which is preliminary data.</text>
</comment>
<evidence type="ECO:0000256" key="6">
    <source>
        <dbReference type="ARBA" id="ARBA00022840"/>
    </source>
</evidence>
<dbReference type="GO" id="GO:0000155">
    <property type="term" value="F:phosphorelay sensor kinase activity"/>
    <property type="evidence" value="ECO:0007669"/>
    <property type="project" value="InterPro"/>
</dbReference>
<dbReference type="InterPro" id="IPR050482">
    <property type="entry name" value="Sensor_HK_TwoCompSys"/>
</dbReference>
<dbReference type="PROSITE" id="PS50109">
    <property type="entry name" value="HIS_KIN"/>
    <property type="match status" value="1"/>
</dbReference>
<dbReference type="PANTHER" id="PTHR24421">
    <property type="entry name" value="NITRATE/NITRITE SENSOR PROTEIN NARX-RELATED"/>
    <property type="match status" value="1"/>
</dbReference>
<reference evidence="11" key="1">
    <citation type="submission" date="2022-06" db="EMBL/GenBank/DDBJ databases">
        <title>Aquibacillus sp. a new bacterium isolated from soil saline samples.</title>
        <authorList>
            <person name="Galisteo C."/>
            <person name="De La Haba R."/>
            <person name="Sanchez-Porro C."/>
            <person name="Ventosa A."/>
        </authorList>
    </citation>
    <scope>NUCLEOTIDE SEQUENCE</scope>
    <source>
        <strain evidence="11">3ASR75-54</strain>
    </source>
</reference>
<feature type="domain" description="Histidine kinase" evidence="10">
    <location>
        <begin position="283"/>
        <end position="369"/>
    </location>
</feature>
<dbReference type="CDD" id="cd16917">
    <property type="entry name" value="HATPase_UhpB-NarQ-NarX-like"/>
    <property type="match status" value="1"/>
</dbReference>
<keyword evidence="9" id="KW-1133">Transmembrane helix</keyword>
<evidence type="ECO:0000256" key="4">
    <source>
        <dbReference type="ARBA" id="ARBA00022741"/>
    </source>
</evidence>
<dbReference type="EC" id="2.7.13.3" evidence="2"/>
<dbReference type="EMBL" id="JAMQKC010000002">
    <property type="protein sequence ID" value="MDC3415959.1"/>
    <property type="molecule type" value="Genomic_DNA"/>
</dbReference>
<dbReference type="InterPro" id="IPR011712">
    <property type="entry name" value="Sig_transdc_His_kin_sub3_dim/P"/>
</dbReference>
<dbReference type="RefSeq" id="WP_272444937.1">
    <property type="nucleotide sequence ID" value="NZ_JAMQKC010000002.1"/>
</dbReference>
<dbReference type="InterPro" id="IPR056374">
    <property type="entry name" value="DesK/YvfT_N"/>
</dbReference>
<keyword evidence="3" id="KW-0808">Transferase</keyword>
<keyword evidence="4" id="KW-0547">Nucleotide-binding</keyword>
<dbReference type="Gene3D" id="1.20.5.1930">
    <property type="match status" value="1"/>
</dbReference>
<evidence type="ECO:0000313" key="11">
    <source>
        <dbReference type="EMBL" id="MDC3415959.1"/>
    </source>
</evidence>
<dbReference type="Pfam" id="PF02518">
    <property type="entry name" value="HATPase_c"/>
    <property type="match status" value="1"/>
</dbReference>
<keyword evidence="5 11" id="KW-0418">Kinase</keyword>
<evidence type="ECO:0000313" key="12">
    <source>
        <dbReference type="Proteomes" id="UP001145069"/>
    </source>
</evidence>
<evidence type="ECO:0000256" key="5">
    <source>
        <dbReference type="ARBA" id="ARBA00022777"/>
    </source>
</evidence>
<dbReference type="Pfam" id="PF23540">
    <property type="entry name" value="DesK_N"/>
    <property type="match status" value="1"/>
</dbReference>
<name>A0A9X4AE15_9BACI</name>
<dbReference type="SUPFAM" id="SSF55874">
    <property type="entry name" value="ATPase domain of HSP90 chaperone/DNA topoisomerase II/histidine kinase"/>
    <property type="match status" value="1"/>
</dbReference>
<feature type="transmembrane region" description="Helical" evidence="9">
    <location>
        <begin position="38"/>
        <end position="58"/>
    </location>
</feature>